<accession>A0ABC9YAZ1</accession>
<evidence type="ECO:0000313" key="2">
    <source>
        <dbReference type="EMBL" id="GAB0206649.1"/>
    </source>
</evidence>
<organism evidence="2 3">
    <name type="scientific">Grus japonensis</name>
    <name type="common">Japanese crane</name>
    <name type="synonym">Red-crowned crane</name>
    <dbReference type="NCBI Taxonomy" id="30415"/>
    <lineage>
        <taxon>Eukaryota</taxon>
        <taxon>Metazoa</taxon>
        <taxon>Chordata</taxon>
        <taxon>Craniata</taxon>
        <taxon>Vertebrata</taxon>
        <taxon>Euteleostomi</taxon>
        <taxon>Archelosauria</taxon>
        <taxon>Archosauria</taxon>
        <taxon>Dinosauria</taxon>
        <taxon>Saurischia</taxon>
        <taxon>Theropoda</taxon>
        <taxon>Coelurosauria</taxon>
        <taxon>Aves</taxon>
        <taxon>Neognathae</taxon>
        <taxon>Neoaves</taxon>
        <taxon>Gruiformes</taxon>
        <taxon>Gruidae</taxon>
        <taxon>Grus</taxon>
    </lineage>
</organism>
<dbReference type="PANTHER" id="PTHR33395:SF22">
    <property type="entry name" value="REVERSE TRANSCRIPTASE DOMAIN-CONTAINING PROTEIN"/>
    <property type="match status" value="1"/>
</dbReference>
<name>A0ABC9YAZ1_GRUJA</name>
<evidence type="ECO:0000256" key="1">
    <source>
        <dbReference type="SAM" id="MobiDB-lite"/>
    </source>
</evidence>
<gene>
    <name evidence="2" type="ORF">GRJ2_003130500</name>
</gene>
<dbReference type="PANTHER" id="PTHR33395">
    <property type="entry name" value="TRANSCRIPTASE, PUTATIVE-RELATED-RELATED"/>
    <property type="match status" value="1"/>
</dbReference>
<dbReference type="EMBL" id="BAAFJT010000111">
    <property type="protein sequence ID" value="GAB0206649.1"/>
    <property type="molecule type" value="Genomic_DNA"/>
</dbReference>
<feature type="compositionally biased region" description="Polar residues" evidence="1">
    <location>
        <begin position="19"/>
        <end position="28"/>
    </location>
</feature>
<protein>
    <submittedName>
        <fullName evidence="2">Mitochondrial enolase superfamily member 1</fullName>
    </submittedName>
</protein>
<reference evidence="2 3" key="1">
    <citation type="submission" date="2024-06" db="EMBL/GenBank/DDBJ databases">
        <title>The draft genome of Grus japonensis, version 3.</title>
        <authorList>
            <person name="Nabeshima K."/>
            <person name="Suzuki S."/>
            <person name="Onuma M."/>
        </authorList>
    </citation>
    <scope>NUCLEOTIDE SEQUENCE [LARGE SCALE GENOMIC DNA]</scope>
    <source>
        <strain evidence="2 3">451A</strain>
    </source>
</reference>
<comment type="caution">
    <text evidence="2">The sequence shown here is derived from an EMBL/GenBank/DDBJ whole genome shotgun (WGS) entry which is preliminary data.</text>
</comment>
<sequence length="176" mass="20035">MEKAEVLNKFFASVFSSKGSNHAGQVTQGKGRDWENAEPPTEGEHQVREYLRNMKVHKSMGPDEVHPLVLRELADEVAKPLSIIFEEVLAIMEQILLETMLRHMENKEAIGDSQHGFTKGKLCLTNLVPFYDGVTTLVDKGRVTDAIYLDLCKVFDTVLHNILISKLERWMDHLMD</sequence>
<evidence type="ECO:0000313" key="3">
    <source>
        <dbReference type="Proteomes" id="UP001623348"/>
    </source>
</evidence>
<proteinExistence type="predicted"/>
<feature type="region of interest" description="Disordered" evidence="1">
    <location>
        <begin position="19"/>
        <end position="45"/>
    </location>
</feature>
<dbReference type="AlphaFoldDB" id="A0ABC9YAZ1"/>
<dbReference type="Proteomes" id="UP001623348">
    <property type="component" value="Unassembled WGS sequence"/>
</dbReference>
<keyword evidence="3" id="KW-1185">Reference proteome</keyword>